<evidence type="ECO:0000313" key="2">
    <source>
        <dbReference type="EMBL" id="KAK0646496.1"/>
    </source>
</evidence>
<accession>A0AA39Y7L1</accession>
<feature type="transmembrane region" description="Helical" evidence="1">
    <location>
        <begin position="35"/>
        <end position="59"/>
    </location>
</feature>
<dbReference type="AlphaFoldDB" id="A0AA39Y7L1"/>
<gene>
    <name evidence="2" type="ORF">B0T16DRAFT_330674</name>
</gene>
<reference evidence="2" key="1">
    <citation type="submission" date="2023-06" db="EMBL/GenBank/DDBJ databases">
        <title>Genome-scale phylogeny and comparative genomics of the fungal order Sordariales.</title>
        <authorList>
            <consortium name="Lawrence Berkeley National Laboratory"/>
            <person name="Hensen N."/>
            <person name="Bonometti L."/>
            <person name="Westerberg I."/>
            <person name="Brannstrom I.O."/>
            <person name="Guillou S."/>
            <person name="Cros-Aarteil S."/>
            <person name="Calhoun S."/>
            <person name="Haridas S."/>
            <person name="Kuo A."/>
            <person name="Mondo S."/>
            <person name="Pangilinan J."/>
            <person name="Riley R."/>
            <person name="Labutti K."/>
            <person name="Andreopoulos B."/>
            <person name="Lipzen A."/>
            <person name="Chen C."/>
            <person name="Yanf M."/>
            <person name="Daum C."/>
            <person name="Ng V."/>
            <person name="Clum A."/>
            <person name="Steindorff A."/>
            <person name="Ohm R."/>
            <person name="Martin F."/>
            <person name="Silar P."/>
            <person name="Natvig D."/>
            <person name="Lalanne C."/>
            <person name="Gautier V."/>
            <person name="Ament-Velasquez S.L."/>
            <person name="Kruys A."/>
            <person name="Hutchinson M.I."/>
            <person name="Powell A.J."/>
            <person name="Barry K."/>
            <person name="Miller A.N."/>
            <person name="Grigoriev I.V."/>
            <person name="Debuchy R."/>
            <person name="Gladieux P."/>
            <person name="Thoren M.H."/>
            <person name="Johannesson H."/>
        </authorList>
    </citation>
    <scope>NUCLEOTIDE SEQUENCE</scope>
    <source>
        <strain evidence="2">SMH2532-1</strain>
    </source>
</reference>
<sequence length="229" mass="24716">MEKGPASQSDFEVDSRDMHLQSKVRTLRMVDNARVGATVLALLMGITVLGVSGNTLAVYDHTRLPGDFNALYSLALWPAEFNIRPTVSLVIGSAIIMVTNIAALCFSKVQSLRSKTVAHTSTTFVAPLIGLTAALISIIFFYAVNASEEVDTFLSWTCRWQNVPMTQSPNWGTLCQQSRTALYLAILLIPVEAVALGLAGFQLKAEKYANQYSSATRKGSASPALSGPQ</sequence>
<protein>
    <submittedName>
        <fullName evidence="2">Uncharacterized protein</fullName>
    </submittedName>
</protein>
<feature type="transmembrane region" description="Helical" evidence="1">
    <location>
        <begin position="181"/>
        <end position="201"/>
    </location>
</feature>
<comment type="caution">
    <text evidence="2">The sequence shown here is derived from an EMBL/GenBank/DDBJ whole genome shotgun (WGS) entry which is preliminary data.</text>
</comment>
<organism evidence="2 3">
    <name type="scientific">Cercophora newfieldiana</name>
    <dbReference type="NCBI Taxonomy" id="92897"/>
    <lineage>
        <taxon>Eukaryota</taxon>
        <taxon>Fungi</taxon>
        <taxon>Dikarya</taxon>
        <taxon>Ascomycota</taxon>
        <taxon>Pezizomycotina</taxon>
        <taxon>Sordariomycetes</taxon>
        <taxon>Sordariomycetidae</taxon>
        <taxon>Sordariales</taxon>
        <taxon>Lasiosphaeriaceae</taxon>
        <taxon>Cercophora</taxon>
    </lineage>
</organism>
<name>A0AA39Y7L1_9PEZI</name>
<keyword evidence="3" id="KW-1185">Reference proteome</keyword>
<keyword evidence="1" id="KW-0472">Membrane</keyword>
<proteinExistence type="predicted"/>
<keyword evidence="1" id="KW-1133">Transmembrane helix</keyword>
<evidence type="ECO:0000313" key="3">
    <source>
        <dbReference type="Proteomes" id="UP001174936"/>
    </source>
</evidence>
<dbReference type="Proteomes" id="UP001174936">
    <property type="component" value="Unassembled WGS sequence"/>
</dbReference>
<dbReference type="EMBL" id="JAULSV010000004">
    <property type="protein sequence ID" value="KAK0646496.1"/>
    <property type="molecule type" value="Genomic_DNA"/>
</dbReference>
<feature type="transmembrane region" description="Helical" evidence="1">
    <location>
        <begin position="86"/>
        <end position="106"/>
    </location>
</feature>
<evidence type="ECO:0000256" key="1">
    <source>
        <dbReference type="SAM" id="Phobius"/>
    </source>
</evidence>
<feature type="transmembrane region" description="Helical" evidence="1">
    <location>
        <begin position="118"/>
        <end position="144"/>
    </location>
</feature>
<keyword evidence="1" id="KW-0812">Transmembrane</keyword>